<dbReference type="OrthoDB" id="5975154at2759"/>
<feature type="region of interest" description="Disordered" evidence="1">
    <location>
        <begin position="1"/>
        <end position="25"/>
    </location>
</feature>
<accession>A0A4Z2FIP0</accession>
<proteinExistence type="predicted"/>
<comment type="caution">
    <text evidence="2">The sequence shown here is derived from an EMBL/GenBank/DDBJ whole genome shotgun (WGS) entry which is preliminary data.</text>
</comment>
<dbReference type="AlphaFoldDB" id="A0A4Z2FIP0"/>
<protein>
    <submittedName>
        <fullName evidence="2">Uncharacterized protein</fullName>
    </submittedName>
</protein>
<dbReference type="Proteomes" id="UP000314294">
    <property type="component" value="Unassembled WGS sequence"/>
</dbReference>
<dbReference type="EMBL" id="SRLO01001171">
    <property type="protein sequence ID" value="TNN40644.1"/>
    <property type="molecule type" value="Genomic_DNA"/>
</dbReference>
<organism evidence="2 3">
    <name type="scientific">Liparis tanakae</name>
    <name type="common">Tanaka's snailfish</name>
    <dbReference type="NCBI Taxonomy" id="230148"/>
    <lineage>
        <taxon>Eukaryota</taxon>
        <taxon>Metazoa</taxon>
        <taxon>Chordata</taxon>
        <taxon>Craniata</taxon>
        <taxon>Vertebrata</taxon>
        <taxon>Euteleostomi</taxon>
        <taxon>Actinopterygii</taxon>
        <taxon>Neopterygii</taxon>
        <taxon>Teleostei</taxon>
        <taxon>Neoteleostei</taxon>
        <taxon>Acanthomorphata</taxon>
        <taxon>Eupercaria</taxon>
        <taxon>Perciformes</taxon>
        <taxon>Cottioidei</taxon>
        <taxon>Cottales</taxon>
        <taxon>Liparidae</taxon>
        <taxon>Liparis</taxon>
    </lineage>
</organism>
<evidence type="ECO:0000256" key="1">
    <source>
        <dbReference type="SAM" id="MobiDB-lite"/>
    </source>
</evidence>
<gene>
    <name evidence="2" type="ORF">EYF80_049183</name>
</gene>
<evidence type="ECO:0000313" key="3">
    <source>
        <dbReference type="Proteomes" id="UP000314294"/>
    </source>
</evidence>
<evidence type="ECO:0000313" key="2">
    <source>
        <dbReference type="EMBL" id="TNN40644.1"/>
    </source>
</evidence>
<name>A0A4Z2FIP0_9TELE</name>
<keyword evidence="3" id="KW-1185">Reference proteome</keyword>
<dbReference type="GO" id="GO:0016020">
    <property type="term" value="C:membrane"/>
    <property type="evidence" value="ECO:0007669"/>
    <property type="project" value="InterPro"/>
</dbReference>
<reference evidence="2 3" key="1">
    <citation type="submission" date="2019-03" db="EMBL/GenBank/DDBJ databases">
        <title>First draft genome of Liparis tanakae, snailfish: a comprehensive survey of snailfish specific genes.</title>
        <authorList>
            <person name="Kim W."/>
            <person name="Song I."/>
            <person name="Jeong J.-H."/>
            <person name="Kim D."/>
            <person name="Kim S."/>
            <person name="Ryu S."/>
            <person name="Song J.Y."/>
            <person name="Lee S.K."/>
        </authorList>
    </citation>
    <scope>NUCLEOTIDE SEQUENCE [LARGE SCALE GENOMIC DNA]</scope>
    <source>
        <tissue evidence="2">Muscle</tissue>
    </source>
</reference>
<dbReference type="GO" id="GO:0005230">
    <property type="term" value="F:extracellular ligand-gated monoatomic ion channel activity"/>
    <property type="evidence" value="ECO:0007669"/>
    <property type="project" value="InterPro"/>
</dbReference>
<sequence>MKDPALWFESASGRHEKPGSDPAGMLRVQPEHIGRSCRGLSHAERDECCESLNINVSNLPTLREKWVEMKQEFMYGTAWLQLIWLIPGSIRSPRRIDSAAEPEPSSLWSHLARQSVSSVLVTGASDAEKALMKTLFIGYNLKVRPAVNPEERVVVRVGMVLSSFVGLVRHGTLRRPIFTHTYTHYEKVNETLAFRML</sequence>
<dbReference type="SUPFAM" id="SSF63712">
    <property type="entry name" value="Nicotinic receptor ligand binding domain-like"/>
    <property type="match status" value="1"/>
</dbReference>
<dbReference type="InterPro" id="IPR036734">
    <property type="entry name" value="Neur_chan_lig-bd_sf"/>
</dbReference>